<gene>
    <name evidence="15" type="ORF">BW732_05085</name>
</gene>
<evidence type="ECO:0000259" key="14">
    <source>
        <dbReference type="Pfam" id="PF20260"/>
    </source>
</evidence>
<organism evidence="15 16">
    <name type="scientific">Vagococcus penaei</name>
    <dbReference type="NCBI Taxonomy" id="633807"/>
    <lineage>
        <taxon>Bacteria</taxon>
        <taxon>Bacillati</taxon>
        <taxon>Bacillota</taxon>
        <taxon>Bacilli</taxon>
        <taxon>Lactobacillales</taxon>
        <taxon>Enterococcaceae</taxon>
        <taxon>Vagococcus</taxon>
    </lineage>
</organism>
<evidence type="ECO:0000256" key="2">
    <source>
        <dbReference type="ARBA" id="ARBA00005528"/>
    </source>
</evidence>
<comment type="subcellular location">
    <subcellularLocation>
        <location evidence="1 12">Cytoplasm</location>
    </subcellularLocation>
</comment>
<evidence type="ECO:0000256" key="12">
    <source>
        <dbReference type="PIRNR" id="PIRNR015601"/>
    </source>
</evidence>
<keyword evidence="5 12" id="KW-0963">Cytoplasm</keyword>
<dbReference type="PANTHER" id="PTHR30027:SF3">
    <property type="entry name" value="16S RRNA (URACIL(1498)-N(3))-METHYLTRANSFERASE"/>
    <property type="match status" value="1"/>
</dbReference>
<dbReference type="SUPFAM" id="SSF88697">
    <property type="entry name" value="PUA domain-like"/>
    <property type="match status" value="1"/>
</dbReference>
<dbReference type="Pfam" id="PF20260">
    <property type="entry name" value="PUA_4"/>
    <property type="match status" value="1"/>
</dbReference>
<feature type="domain" description="Ribosomal RNA small subunit methyltransferase E PUA-like" evidence="14">
    <location>
        <begin position="19"/>
        <end position="65"/>
    </location>
</feature>
<accession>A0A1Q2D5K8</accession>
<feature type="domain" description="Ribosomal RNA small subunit methyltransferase E methyltransferase" evidence="13">
    <location>
        <begin position="73"/>
        <end position="243"/>
    </location>
</feature>
<proteinExistence type="inferred from homology"/>
<evidence type="ECO:0000256" key="7">
    <source>
        <dbReference type="ARBA" id="ARBA00022603"/>
    </source>
</evidence>
<evidence type="ECO:0000313" key="16">
    <source>
        <dbReference type="Proteomes" id="UP000188246"/>
    </source>
</evidence>
<comment type="catalytic activity">
    <reaction evidence="11 12">
        <text>uridine(1498) in 16S rRNA + S-adenosyl-L-methionine = N(3)-methyluridine(1498) in 16S rRNA + S-adenosyl-L-homocysteine + H(+)</text>
        <dbReference type="Rhea" id="RHEA:42920"/>
        <dbReference type="Rhea" id="RHEA-COMP:10283"/>
        <dbReference type="Rhea" id="RHEA-COMP:10284"/>
        <dbReference type="ChEBI" id="CHEBI:15378"/>
        <dbReference type="ChEBI" id="CHEBI:57856"/>
        <dbReference type="ChEBI" id="CHEBI:59789"/>
        <dbReference type="ChEBI" id="CHEBI:65315"/>
        <dbReference type="ChEBI" id="CHEBI:74502"/>
        <dbReference type="EC" id="2.1.1.193"/>
    </reaction>
</comment>
<comment type="similarity">
    <text evidence="2 12">Belongs to the RNA methyltransferase RsmE family.</text>
</comment>
<dbReference type="GO" id="GO:0070042">
    <property type="term" value="F:rRNA (uridine-N3-)-methyltransferase activity"/>
    <property type="evidence" value="ECO:0007669"/>
    <property type="project" value="TreeGrafter"/>
</dbReference>
<sequence>MQRYFLESTYTEALPSLRLTGDDYHHAVHVMRMVVGSRCYLSFRDKRTVIAEIQQITPTEVELIEISQETMEKELPCHVTLACAYTKGDKLELVAQKATELGMSELLGFSGKTSVVKWDDKKLAKKEQRLTKICKEAAEQSHRQMQPDVRLLANMATLVKELPSYDVVLVAYEESAKEGEQATFARAIAACQPGQRLLVIFGPEGGLTPDEINLLITHGGQVCGLGPRILRAETAPLYVLAAMSYQWELLANH</sequence>
<evidence type="ECO:0000256" key="10">
    <source>
        <dbReference type="ARBA" id="ARBA00025699"/>
    </source>
</evidence>
<dbReference type="SUPFAM" id="SSF75217">
    <property type="entry name" value="alpha/beta knot"/>
    <property type="match status" value="1"/>
</dbReference>
<evidence type="ECO:0000256" key="4">
    <source>
        <dbReference type="ARBA" id="ARBA00013673"/>
    </source>
</evidence>
<dbReference type="InterPro" id="IPR029026">
    <property type="entry name" value="tRNA_m1G_MTases_N"/>
</dbReference>
<keyword evidence="9 12" id="KW-0949">S-adenosyl-L-methionine</keyword>
<name>A0A1Q2D5K8_9ENTE</name>
<evidence type="ECO:0000256" key="5">
    <source>
        <dbReference type="ARBA" id="ARBA00022490"/>
    </source>
</evidence>
<evidence type="ECO:0000259" key="13">
    <source>
        <dbReference type="Pfam" id="PF04452"/>
    </source>
</evidence>
<dbReference type="InterPro" id="IPR029028">
    <property type="entry name" value="Alpha/beta_knot_MTases"/>
</dbReference>
<dbReference type="EMBL" id="CP019609">
    <property type="protein sequence ID" value="AQP53672.1"/>
    <property type="molecule type" value="Genomic_DNA"/>
</dbReference>
<keyword evidence="7 12" id="KW-0489">Methyltransferase</keyword>
<evidence type="ECO:0000256" key="6">
    <source>
        <dbReference type="ARBA" id="ARBA00022552"/>
    </source>
</evidence>
<dbReference type="GO" id="GO:0070475">
    <property type="term" value="P:rRNA base methylation"/>
    <property type="evidence" value="ECO:0007669"/>
    <property type="project" value="TreeGrafter"/>
</dbReference>
<dbReference type="PIRSF" id="PIRSF015601">
    <property type="entry name" value="MTase_slr0722"/>
    <property type="match status" value="1"/>
</dbReference>
<keyword evidence="8 12" id="KW-0808">Transferase</keyword>
<dbReference type="STRING" id="633807.BW732_05085"/>
<dbReference type="KEGG" id="vpi:BW732_05085"/>
<protein>
    <recommendedName>
        <fullName evidence="4 12">Ribosomal RNA small subunit methyltransferase E</fullName>
        <ecNumber evidence="3 12">2.1.1.193</ecNumber>
    </recommendedName>
</protein>
<dbReference type="AlphaFoldDB" id="A0A1Q2D5K8"/>
<dbReference type="OrthoDB" id="9815641at2"/>
<evidence type="ECO:0000313" key="15">
    <source>
        <dbReference type="EMBL" id="AQP53672.1"/>
    </source>
</evidence>
<dbReference type="InterPro" id="IPR006700">
    <property type="entry name" value="RsmE"/>
</dbReference>
<keyword evidence="16" id="KW-1185">Reference proteome</keyword>
<reference evidence="15 16" key="1">
    <citation type="journal article" date="2010" name="Int. J. Syst. Evol. Microbiol.">
        <title>Vagococcus penaei sp. nov., isolated from spoilage microbiota of cooked shrimp (Penaeus vannamei).</title>
        <authorList>
            <person name="Jaffres E."/>
            <person name="Prevost H."/>
            <person name="Rossero A."/>
            <person name="Joffraud J.J."/>
            <person name="Dousset X."/>
        </authorList>
    </citation>
    <scope>NUCLEOTIDE SEQUENCE [LARGE SCALE GENOMIC DNA]</scope>
    <source>
        <strain evidence="15 16">CD276</strain>
    </source>
</reference>
<dbReference type="EC" id="2.1.1.193" evidence="3 12"/>
<dbReference type="Gene3D" id="3.40.1280.10">
    <property type="match status" value="1"/>
</dbReference>
<dbReference type="InterPro" id="IPR046886">
    <property type="entry name" value="RsmE_MTase_dom"/>
</dbReference>
<dbReference type="InterPro" id="IPR046887">
    <property type="entry name" value="RsmE_PUA-like"/>
</dbReference>
<dbReference type="Gene3D" id="2.40.240.20">
    <property type="entry name" value="Hypothetical PUA domain-like, domain 1"/>
    <property type="match status" value="1"/>
</dbReference>
<evidence type="ECO:0000256" key="8">
    <source>
        <dbReference type="ARBA" id="ARBA00022679"/>
    </source>
</evidence>
<evidence type="ECO:0000256" key="1">
    <source>
        <dbReference type="ARBA" id="ARBA00004496"/>
    </source>
</evidence>
<evidence type="ECO:0000256" key="3">
    <source>
        <dbReference type="ARBA" id="ARBA00012328"/>
    </source>
</evidence>
<evidence type="ECO:0000256" key="11">
    <source>
        <dbReference type="ARBA" id="ARBA00047944"/>
    </source>
</evidence>
<dbReference type="NCBIfam" id="TIGR00046">
    <property type="entry name" value="RsmE family RNA methyltransferase"/>
    <property type="match status" value="1"/>
</dbReference>
<dbReference type="RefSeq" id="WP_077275758.1">
    <property type="nucleotide sequence ID" value="NZ_CP019609.1"/>
</dbReference>
<dbReference type="InterPro" id="IPR015947">
    <property type="entry name" value="PUA-like_sf"/>
</dbReference>
<dbReference type="PANTHER" id="PTHR30027">
    <property type="entry name" value="RIBOSOMAL RNA SMALL SUBUNIT METHYLTRANSFERASE E"/>
    <property type="match status" value="1"/>
</dbReference>
<dbReference type="CDD" id="cd18084">
    <property type="entry name" value="RsmE-like"/>
    <property type="match status" value="1"/>
</dbReference>
<dbReference type="GO" id="GO:0005737">
    <property type="term" value="C:cytoplasm"/>
    <property type="evidence" value="ECO:0007669"/>
    <property type="project" value="UniProtKB-SubCell"/>
</dbReference>
<comment type="function">
    <text evidence="10 12">Specifically methylates the N3 position of the uracil ring of uridine 1498 (m3U1498) in 16S rRNA. Acts on the fully assembled 30S ribosomal subunit.</text>
</comment>
<dbReference type="NCBIfam" id="NF008691">
    <property type="entry name" value="PRK11713.1-4"/>
    <property type="match status" value="1"/>
</dbReference>
<evidence type="ECO:0000256" key="9">
    <source>
        <dbReference type="ARBA" id="ARBA00022691"/>
    </source>
</evidence>
<keyword evidence="6 12" id="KW-0698">rRNA processing</keyword>
<dbReference type="Pfam" id="PF04452">
    <property type="entry name" value="Methyltrans_RNA"/>
    <property type="match status" value="1"/>
</dbReference>
<dbReference type="Proteomes" id="UP000188246">
    <property type="component" value="Chromosome"/>
</dbReference>